<dbReference type="OMA" id="WAVIVAM"/>
<protein>
    <submittedName>
        <fullName evidence="2 3">Uncharacterized protein</fullName>
    </submittedName>
</protein>
<evidence type="ECO:0000313" key="2">
    <source>
        <dbReference type="EMBL" id="EKX54334.1"/>
    </source>
</evidence>
<name>L1K1B3_GUITC</name>
<dbReference type="Proteomes" id="UP000011087">
    <property type="component" value="Unassembled WGS sequence"/>
</dbReference>
<proteinExistence type="predicted"/>
<organism evidence="2">
    <name type="scientific">Guillardia theta (strain CCMP2712)</name>
    <name type="common">Cryptophyte</name>
    <dbReference type="NCBI Taxonomy" id="905079"/>
    <lineage>
        <taxon>Eukaryota</taxon>
        <taxon>Cryptophyceae</taxon>
        <taxon>Pyrenomonadales</taxon>
        <taxon>Geminigeraceae</taxon>
        <taxon>Guillardia</taxon>
    </lineage>
</organism>
<feature type="transmembrane region" description="Helical" evidence="1">
    <location>
        <begin position="103"/>
        <end position="127"/>
    </location>
</feature>
<dbReference type="RefSeq" id="XP_005841314.1">
    <property type="nucleotide sequence ID" value="XM_005841257.1"/>
</dbReference>
<evidence type="ECO:0000313" key="4">
    <source>
        <dbReference type="Proteomes" id="UP000011087"/>
    </source>
</evidence>
<dbReference type="PANTHER" id="PTHR34370">
    <property type="entry name" value="OS04G0600100 PROTEIN"/>
    <property type="match status" value="1"/>
</dbReference>
<sequence>MPKVNKEKLTAIGISAALAYGWVSNVNMSLCVILSWVTFGKSCGLSPLDQGQWPSFLAVYAGFWLACNFLRPFRIALAVAVSPAFDKLIHFLESRLGISQQKATFLLIFLVNVVGTLTLLFGGLFVATRLTGTALLPTKGRLMLP</sequence>
<keyword evidence="1" id="KW-0812">Transmembrane</keyword>
<dbReference type="KEGG" id="gtt:GUITHDRAFT_63464"/>
<feature type="transmembrane region" description="Helical" evidence="1">
    <location>
        <begin position="12"/>
        <end position="37"/>
    </location>
</feature>
<reference evidence="2 4" key="1">
    <citation type="journal article" date="2012" name="Nature">
        <title>Algal genomes reveal evolutionary mosaicism and the fate of nucleomorphs.</title>
        <authorList>
            <consortium name="DOE Joint Genome Institute"/>
            <person name="Curtis B.A."/>
            <person name="Tanifuji G."/>
            <person name="Burki F."/>
            <person name="Gruber A."/>
            <person name="Irimia M."/>
            <person name="Maruyama S."/>
            <person name="Arias M.C."/>
            <person name="Ball S.G."/>
            <person name="Gile G.H."/>
            <person name="Hirakawa Y."/>
            <person name="Hopkins J.F."/>
            <person name="Kuo A."/>
            <person name="Rensing S.A."/>
            <person name="Schmutz J."/>
            <person name="Symeonidi A."/>
            <person name="Elias M."/>
            <person name="Eveleigh R.J."/>
            <person name="Herman E.K."/>
            <person name="Klute M.J."/>
            <person name="Nakayama T."/>
            <person name="Obornik M."/>
            <person name="Reyes-Prieto A."/>
            <person name="Armbrust E.V."/>
            <person name="Aves S.J."/>
            <person name="Beiko R.G."/>
            <person name="Coutinho P."/>
            <person name="Dacks J.B."/>
            <person name="Durnford D.G."/>
            <person name="Fast N.M."/>
            <person name="Green B.R."/>
            <person name="Grisdale C.J."/>
            <person name="Hempel F."/>
            <person name="Henrissat B."/>
            <person name="Hoppner M.P."/>
            <person name="Ishida K."/>
            <person name="Kim E."/>
            <person name="Koreny L."/>
            <person name="Kroth P.G."/>
            <person name="Liu Y."/>
            <person name="Malik S.B."/>
            <person name="Maier U.G."/>
            <person name="McRose D."/>
            <person name="Mock T."/>
            <person name="Neilson J.A."/>
            <person name="Onodera N.T."/>
            <person name="Poole A.M."/>
            <person name="Pritham E.J."/>
            <person name="Richards T.A."/>
            <person name="Rocap G."/>
            <person name="Roy S.W."/>
            <person name="Sarai C."/>
            <person name="Schaack S."/>
            <person name="Shirato S."/>
            <person name="Slamovits C.H."/>
            <person name="Spencer D.F."/>
            <person name="Suzuki S."/>
            <person name="Worden A.Z."/>
            <person name="Zauner S."/>
            <person name="Barry K."/>
            <person name="Bell C."/>
            <person name="Bharti A.K."/>
            <person name="Crow J.A."/>
            <person name="Grimwood J."/>
            <person name="Kramer R."/>
            <person name="Lindquist E."/>
            <person name="Lucas S."/>
            <person name="Salamov A."/>
            <person name="McFadden G.I."/>
            <person name="Lane C.E."/>
            <person name="Keeling P.J."/>
            <person name="Gray M.W."/>
            <person name="Grigoriev I.V."/>
            <person name="Archibald J.M."/>
        </authorList>
    </citation>
    <scope>NUCLEOTIDE SEQUENCE</scope>
    <source>
        <strain evidence="2 4">CCMP2712</strain>
    </source>
</reference>
<keyword evidence="4" id="KW-1185">Reference proteome</keyword>
<dbReference type="eggNOG" id="ENOG502S8NT">
    <property type="taxonomic scope" value="Eukaryota"/>
</dbReference>
<reference evidence="4" key="2">
    <citation type="submission" date="2012-11" db="EMBL/GenBank/DDBJ databases">
        <authorList>
            <person name="Kuo A."/>
            <person name="Curtis B.A."/>
            <person name="Tanifuji G."/>
            <person name="Burki F."/>
            <person name="Gruber A."/>
            <person name="Irimia M."/>
            <person name="Maruyama S."/>
            <person name="Arias M.C."/>
            <person name="Ball S.G."/>
            <person name="Gile G.H."/>
            <person name="Hirakawa Y."/>
            <person name="Hopkins J.F."/>
            <person name="Rensing S.A."/>
            <person name="Schmutz J."/>
            <person name="Symeonidi A."/>
            <person name="Elias M."/>
            <person name="Eveleigh R.J."/>
            <person name="Herman E.K."/>
            <person name="Klute M.J."/>
            <person name="Nakayama T."/>
            <person name="Obornik M."/>
            <person name="Reyes-Prieto A."/>
            <person name="Armbrust E.V."/>
            <person name="Aves S.J."/>
            <person name="Beiko R.G."/>
            <person name="Coutinho P."/>
            <person name="Dacks J.B."/>
            <person name="Durnford D.G."/>
            <person name="Fast N.M."/>
            <person name="Green B.R."/>
            <person name="Grisdale C."/>
            <person name="Hempe F."/>
            <person name="Henrissat B."/>
            <person name="Hoppner M.P."/>
            <person name="Ishida K.-I."/>
            <person name="Kim E."/>
            <person name="Koreny L."/>
            <person name="Kroth P.G."/>
            <person name="Liu Y."/>
            <person name="Malik S.-B."/>
            <person name="Maier U.G."/>
            <person name="McRose D."/>
            <person name="Mock T."/>
            <person name="Neilson J.A."/>
            <person name="Onodera N.T."/>
            <person name="Poole A.M."/>
            <person name="Pritham E.J."/>
            <person name="Richards T.A."/>
            <person name="Rocap G."/>
            <person name="Roy S.W."/>
            <person name="Sarai C."/>
            <person name="Schaack S."/>
            <person name="Shirato S."/>
            <person name="Slamovits C.H."/>
            <person name="Spencer D.F."/>
            <person name="Suzuki S."/>
            <person name="Worden A.Z."/>
            <person name="Zauner S."/>
            <person name="Barry K."/>
            <person name="Bell C."/>
            <person name="Bharti A.K."/>
            <person name="Crow J.A."/>
            <person name="Grimwood J."/>
            <person name="Kramer R."/>
            <person name="Lindquist E."/>
            <person name="Lucas S."/>
            <person name="Salamov A."/>
            <person name="McFadden G.I."/>
            <person name="Lane C.E."/>
            <person name="Keeling P.J."/>
            <person name="Gray M.W."/>
            <person name="Grigoriev I.V."/>
            <person name="Archibald J.M."/>
        </authorList>
    </citation>
    <scope>NUCLEOTIDE SEQUENCE</scope>
    <source>
        <strain evidence="4">CCMP2712</strain>
    </source>
</reference>
<dbReference type="EMBL" id="JH992967">
    <property type="protein sequence ID" value="EKX54334.1"/>
    <property type="molecule type" value="Genomic_DNA"/>
</dbReference>
<dbReference type="HOGENOM" id="CLU_1790598_0_0_1"/>
<evidence type="ECO:0000256" key="1">
    <source>
        <dbReference type="SAM" id="Phobius"/>
    </source>
</evidence>
<dbReference type="PANTHER" id="PTHR34370:SF1">
    <property type="entry name" value="OS04G0600100 PROTEIN"/>
    <property type="match status" value="1"/>
</dbReference>
<feature type="transmembrane region" description="Helical" evidence="1">
    <location>
        <begin position="57"/>
        <end position="82"/>
    </location>
</feature>
<dbReference type="GeneID" id="17311112"/>
<dbReference type="AlphaFoldDB" id="L1K1B3"/>
<reference evidence="3" key="3">
    <citation type="submission" date="2016-03" db="UniProtKB">
        <authorList>
            <consortium name="EnsemblProtists"/>
        </authorList>
    </citation>
    <scope>IDENTIFICATION</scope>
</reference>
<dbReference type="PaxDb" id="55529-EKX54334"/>
<keyword evidence="1" id="KW-0472">Membrane</keyword>
<gene>
    <name evidence="2" type="ORF">GUITHDRAFT_63464</name>
</gene>
<evidence type="ECO:0000313" key="3">
    <source>
        <dbReference type="EnsemblProtists" id="EKX54334"/>
    </source>
</evidence>
<keyword evidence="1" id="KW-1133">Transmembrane helix</keyword>
<dbReference type="OrthoDB" id="496991at2759"/>
<dbReference type="EnsemblProtists" id="EKX54334">
    <property type="protein sequence ID" value="EKX54334"/>
    <property type="gene ID" value="GUITHDRAFT_63464"/>
</dbReference>
<accession>L1K1B3</accession>